<organism evidence="2 3">
    <name type="scientific">Linum tenue</name>
    <dbReference type="NCBI Taxonomy" id="586396"/>
    <lineage>
        <taxon>Eukaryota</taxon>
        <taxon>Viridiplantae</taxon>
        <taxon>Streptophyta</taxon>
        <taxon>Embryophyta</taxon>
        <taxon>Tracheophyta</taxon>
        <taxon>Spermatophyta</taxon>
        <taxon>Magnoliopsida</taxon>
        <taxon>eudicotyledons</taxon>
        <taxon>Gunneridae</taxon>
        <taxon>Pentapetalae</taxon>
        <taxon>rosids</taxon>
        <taxon>fabids</taxon>
        <taxon>Malpighiales</taxon>
        <taxon>Linaceae</taxon>
        <taxon>Linum</taxon>
    </lineage>
</organism>
<comment type="caution">
    <text evidence="2">The sequence shown here is derived from an EMBL/GenBank/DDBJ whole genome shotgun (WGS) entry which is preliminary data.</text>
</comment>
<feature type="compositionally biased region" description="Acidic residues" evidence="1">
    <location>
        <begin position="7"/>
        <end position="16"/>
    </location>
</feature>
<protein>
    <submittedName>
        <fullName evidence="2">Uncharacterized protein</fullName>
    </submittedName>
</protein>
<accession>A0AAV0IYF2</accession>
<evidence type="ECO:0000313" key="2">
    <source>
        <dbReference type="EMBL" id="CAI0402452.1"/>
    </source>
</evidence>
<dbReference type="AlphaFoldDB" id="A0AAV0IYF2"/>
<reference evidence="2" key="1">
    <citation type="submission" date="2022-08" db="EMBL/GenBank/DDBJ databases">
        <authorList>
            <person name="Gutierrez-Valencia J."/>
        </authorList>
    </citation>
    <scope>NUCLEOTIDE SEQUENCE</scope>
</reference>
<proteinExistence type="predicted"/>
<keyword evidence="3" id="KW-1185">Reference proteome</keyword>
<feature type="region of interest" description="Disordered" evidence="1">
    <location>
        <begin position="1"/>
        <end position="36"/>
    </location>
</feature>
<evidence type="ECO:0000313" key="3">
    <source>
        <dbReference type="Proteomes" id="UP001154282"/>
    </source>
</evidence>
<dbReference type="EMBL" id="CAMGYJ010000004">
    <property type="protein sequence ID" value="CAI0402452.1"/>
    <property type="molecule type" value="Genomic_DNA"/>
</dbReference>
<evidence type="ECO:0000256" key="1">
    <source>
        <dbReference type="SAM" id="MobiDB-lite"/>
    </source>
</evidence>
<name>A0AAV0IYF2_9ROSI</name>
<gene>
    <name evidence="2" type="ORF">LITE_LOCUS11598</name>
</gene>
<sequence>MIVTPDAGDDDDGGEEESQRVAVEMKQLPTGEEDNPKADSWDLFLVAVCLVVCFGLEVVTKLLEQAGPPDLTSANKE</sequence>
<dbReference type="Proteomes" id="UP001154282">
    <property type="component" value="Unassembled WGS sequence"/>
</dbReference>